<dbReference type="InterPro" id="IPR045355">
    <property type="entry name" value="PolyA_pol_cat_su"/>
</dbReference>
<accession>A0A6C0IPA1</accession>
<dbReference type="Pfam" id="PF19244">
    <property type="entry name" value="Poly_A_pol_cat"/>
    <property type="match status" value="1"/>
</dbReference>
<evidence type="ECO:0000256" key="4">
    <source>
        <dbReference type="ARBA" id="ARBA00022741"/>
    </source>
</evidence>
<evidence type="ECO:0000256" key="7">
    <source>
        <dbReference type="ARBA" id="ARBA00023163"/>
    </source>
</evidence>
<evidence type="ECO:0000256" key="6">
    <source>
        <dbReference type="ARBA" id="ARBA00022844"/>
    </source>
</evidence>
<keyword evidence="7" id="KW-0804">Transcription</keyword>
<evidence type="ECO:0000259" key="9">
    <source>
        <dbReference type="Pfam" id="PF19244"/>
    </source>
</evidence>
<evidence type="ECO:0000256" key="2">
    <source>
        <dbReference type="ARBA" id="ARBA00022664"/>
    </source>
</evidence>
<name>A0A6C0IPA1_9ZZZZ</name>
<evidence type="ECO:0000256" key="8">
    <source>
        <dbReference type="SAM" id="MobiDB-lite"/>
    </source>
</evidence>
<dbReference type="EMBL" id="MN740233">
    <property type="protein sequence ID" value="QHT95034.1"/>
    <property type="molecule type" value="Genomic_DNA"/>
</dbReference>
<organism evidence="10">
    <name type="scientific">viral metagenome</name>
    <dbReference type="NCBI Taxonomy" id="1070528"/>
    <lineage>
        <taxon>unclassified sequences</taxon>
        <taxon>metagenomes</taxon>
        <taxon>organismal metagenomes</taxon>
    </lineage>
</organism>
<keyword evidence="6" id="KW-0946">Virion</keyword>
<keyword evidence="3" id="KW-0808">Transferase</keyword>
<dbReference type="GO" id="GO:0005524">
    <property type="term" value="F:ATP binding"/>
    <property type="evidence" value="ECO:0007669"/>
    <property type="project" value="UniProtKB-KW"/>
</dbReference>
<dbReference type="CDD" id="cd20921">
    <property type="entry name" value="polyA_pol_Pycodna"/>
    <property type="match status" value="1"/>
</dbReference>
<protein>
    <recommendedName>
        <fullName evidence="9">Poly(A) polymerase catalytic subunit domain-containing protein</fullName>
    </recommendedName>
</protein>
<reference evidence="10" key="1">
    <citation type="journal article" date="2020" name="Nature">
        <title>Giant virus diversity and host interactions through global metagenomics.</title>
        <authorList>
            <person name="Schulz F."/>
            <person name="Roux S."/>
            <person name="Paez-Espino D."/>
            <person name="Jungbluth S."/>
            <person name="Walsh D.A."/>
            <person name="Denef V.J."/>
            <person name="McMahon K.D."/>
            <person name="Konstantinidis K.T."/>
            <person name="Eloe-Fadrosh E.A."/>
            <person name="Kyrpides N.C."/>
            <person name="Woyke T."/>
        </authorList>
    </citation>
    <scope>NUCLEOTIDE SEQUENCE</scope>
    <source>
        <strain evidence="10">GVMAG-M-3300024261-37</strain>
    </source>
</reference>
<dbReference type="GO" id="GO:0006397">
    <property type="term" value="P:mRNA processing"/>
    <property type="evidence" value="ECO:0007669"/>
    <property type="project" value="UniProtKB-KW"/>
</dbReference>
<dbReference type="GO" id="GO:0016740">
    <property type="term" value="F:transferase activity"/>
    <property type="evidence" value="ECO:0007669"/>
    <property type="project" value="UniProtKB-KW"/>
</dbReference>
<keyword evidence="5" id="KW-0067">ATP-binding</keyword>
<feature type="domain" description="Poly(A) polymerase catalytic subunit" evidence="9">
    <location>
        <begin position="43"/>
        <end position="171"/>
    </location>
</feature>
<feature type="compositionally biased region" description="Basic residues" evidence="8">
    <location>
        <begin position="459"/>
        <end position="496"/>
    </location>
</feature>
<sequence>MNSNDKLTFEEKELSILRDAVDRITSKQGRQTMNSPEVINIIEIVENFLRDTKRICYGGTAINNLLPRNDQFYNKEIELPDYDFYSPEPLKDAKILADIYYDKGYTEVEAKSGMHAGTFKVFVNYIPVADITYLPKELYDRIMKDSSKVNGIYYCAINYLRMSMYLELSRPDGDVSRWEKVLKRLSLFNKHYPLRGKKCNIDEIQRLFEYGLKKTIMKGGNVTQEDIFINNIEERIFITTKNSLINQNCVFFGAYANRLYLKNINTISKKSIPKIPDFDVLSEEPETTARILKEQLSSIGVKDIKIIKHDGIGEIIAPHYEIKIGPESIVFIYKPLACHSYNELDIKGKTIRIATLDTMLSFYLAFLYGGRKYYNIERITCMSEFLYRVQEKNRLQQKGLLKRFSINCYGKQHSMEDIKSEKTKNFNRLKGERGSKEWNWYFLRYVPHEENEHKFEKKDKKKKNVKKKKRKKKTKKGKKSKKQKNVKRKTKKRKKSNIFGIQFK</sequence>
<proteinExistence type="predicted"/>
<dbReference type="AlphaFoldDB" id="A0A6C0IPA1"/>
<feature type="region of interest" description="Disordered" evidence="8">
    <location>
        <begin position="452"/>
        <end position="504"/>
    </location>
</feature>
<comment type="subcellular location">
    <subcellularLocation>
        <location evidence="1">Virion</location>
    </subcellularLocation>
</comment>
<evidence type="ECO:0000256" key="1">
    <source>
        <dbReference type="ARBA" id="ARBA00004328"/>
    </source>
</evidence>
<evidence type="ECO:0000313" key="10">
    <source>
        <dbReference type="EMBL" id="QHT95034.1"/>
    </source>
</evidence>
<evidence type="ECO:0000256" key="3">
    <source>
        <dbReference type="ARBA" id="ARBA00022679"/>
    </source>
</evidence>
<keyword evidence="2" id="KW-0507">mRNA processing</keyword>
<keyword evidence="4" id="KW-0547">Nucleotide-binding</keyword>
<dbReference type="GO" id="GO:0044423">
    <property type="term" value="C:virion component"/>
    <property type="evidence" value="ECO:0007669"/>
    <property type="project" value="UniProtKB-KW"/>
</dbReference>
<evidence type="ECO:0000256" key="5">
    <source>
        <dbReference type="ARBA" id="ARBA00022840"/>
    </source>
</evidence>